<sequence length="437" mass="48659">MIEDVAELQRQLASFEKEVVVLRAVPDFPASEAMMELDGVEIDSTISQLTTNGELSSSTIDAGMSTPATTFSDEATGPGNVPTAQLEDNDTIWRDSYPHEHPHLPGPYGLCAAQHRPHAPGRPGEPALACLPPPPPGDRPLYLLEPRAEDPDLQAEREMFKRLFYFLSVTSIKSQFLQDHSSLHITESPCLDFRTMGLPKPLPGEEGLVARAVYYSAYLLELGNYQIINASVDIRYLFAKITDKLSIESCSRMETSLIRWYNNLPAPYRVTPNIFQYMSPEELARADPYSLNLAISFYACWLSVHAHFIPPLEPNGSDALAAESEAAKLSLRSLTICIKSANIVTVIAEHMSARWFCKFDPHMMLYACDVHLRLSRSQDIRLAAMGKRNLRKSVEILKALIWRSGGKVPGNSAHVSRYYTKWAGSLETSLAKFGVPF</sequence>
<comment type="caution">
    <text evidence="1">The sequence shown here is derived from an EMBL/GenBank/DDBJ whole genome shotgun (WGS) entry which is preliminary data.</text>
</comment>
<accession>A0A433QLQ1</accession>
<protein>
    <recommendedName>
        <fullName evidence="3">Transcription factor domain-containing protein</fullName>
    </recommendedName>
</protein>
<name>A0A433QLQ1_9FUNG</name>
<dbReference type="CDD" id="cd12148">
    <property type="entry name" value="fungal_TF_MHR"/>
    <property type="match status" value="1"/>
</dbReference>
<keyword evidence="2" id="KW-1185">Reference proteome</keyword>
<proteinExistence type="predicted"/>
<dbReference type="EMBL" id="RBNJ01003652">
    <property type="protein sequence ID" value="RUS30697.1"/>
    <property type="molecule type" value="Genomic_DNA"/>
</dbReference>
<gene>
    <name evidence="1" type="ORF">BC938DRAFT_479063</name>
</gene>
<dbReference type="AlphaFoldDB" id="A0A433QLQ1"/>
<dbReference type="Proteomes" id="UP000274822">
    <property type="component" value="Unassembled WGS sequence"/>
</dbReference>
<reference evidence="1 2" key="1">
    <citation type="journal article" date="2018" name="New Phytol.">
        <title>Phylogenomics of Endogonaceae and evolution of mycorrhizas within Mucoromycota.</title>
        <authorList>
            <person name="Chang Y."/>
            <person name="Desiro A."/>
            <person name="Na H."/>
            <person name="Sandor L."/>
            <person name="Lipzen A."/>
            <person name="Clum A."/>
            <person name="Barry K."/>
            <person name="Grigoriev I.V."/>
            <person name="Martin F.M."/>
            <person name="Stajich J.E."/>
            <person name="Smith M.E."/>
            <person name="Bonito G."/>
            <person name="Spatafora J.W."/>
        </authorList>
    </citation>
    <scope>NUCLEOTIDE SEQUENCE [LARGE SCALE GENOMIC DNA]</scope>
    <source>
        <strain evidence="1 2">AD002</strain>
    </source>
</reference>
<evidence type="ECO:0000313" key="1">
    <source>
        <dbReference type="EMBL" id="RUS30697.1"/>
    </source>
</evidence>
<organism evidence="1 2">
    <name type="scientific">Jimgerdemannia flammicorona</name>
    <dbReference type="NCBI Taxonomy" id="994334"/>
    <lineage>
        <taxon>Eukaryota</taxon>
        <taxon>Fungi</taxon>
        <taxon>Fungi incertae sedis</taxon>
        <taxon>Mucoromycota</taxon>
        <taxon>Mucoromycotina</taxon>
        <taxon>Endogonomycetes</taxon>
        <taxon>Endogonales</taxon>
        <taxon>Endogonaceae</taxon>
        <taxon>Jimgerdemannia</taxon>
    </lineage>
</organism>
<evidence type="ECO:0008006" key="3">
    <source>
        <dbReference type="Google" id="ProtNLM"/>
    </source>
</evidence>
<evidence type="ECO:0000313" key="2">
    <source>
        <dbReference type="Proteomes" id="UP000274822"/>
    </source>
</evidence>